<evidence type="ECO:0000256" key="4">
    <source>
        <dbReference type="ARBA" id="ARBA00022989"/>
    </source>
</evidence>
<dbReference type="PANTHER" id="PTHR12703">
    <property type="entry name" value="TRANSMEMBRANE PROTEIN 33"/>
    <property type="match status" value="1"/>
</dbReference>
<gene>
    <name evidence="7" type="ORF">PHYBLDRAFT_188784</name>
</gene>
<protein>
    <recommendedName>
        <fullName evidence="9">Endoplasmic reticulum protein</fullName>
    </recommendedName>
</protein>
<dbReference type="InterPro" id="IPR005344">
    <property type="entry name" value="TMEM33/Pom33"/>
</dbReference>
<feature type="transmembrane region" description="Helical" evidence="6">
    <location>
        <begin position="47"/>
        <end position="68"/>
    </location>
</feature>
<dbReference type="GeneID" id="29000468"/>
<feature type="transmembrane region" description="Helical" evidence="6">
    <location>
        <begin position="89"/>
        <end position="115"/>
    </location>
</feature>
<dbReference type="Pfam" id="PF03661">
    <property type="entry name" value="TMEM33_Pom33"/>
    <property type="match status" value="1"/>
</dbReference>
<evidence type="ECO:0000256" key="5">
    <source>
        <dbReference type="ARBA" id="ARBA00023136"/>
    </source>
</evidence>
<comment type="similarity">
    <text evidence="2">Belongs to the PER33/POM33 family.</text>
</comment>
<sequence length="249" mass="28222">MSPSSAKSGVKLDIMNLHFVWFVGHATLLFSTAIYLFSFLLFHPSWIAYRFSLLSAIVSYSIVLFNSHKPTHSGDPFFKSLLLDENTQYWGLAVYLLFTRRVSISLLPFALYSVFHVLQYARTNLLPVLAPHKPELQDQIKTLTTTHYSQAMHLIAQLEVFGVMGRLILGLLTFRVSLFAVIFYGHFLRMRYFMSTYTRSVIQEAAVQVDKQLVPPTAHPKVPPQVTKAYLTAKNMVIKPSSTSAANSK</sequence>
<feature type="transmembrane region" description="Helical" evidence="6">
    <location>
        <begin position="167"/>
        <end position="187"/>
    </location>
</feature>
<organism evidence="7 8">
    <name type="scientific">Phycomyces blakesleeanus (strain ATCC 8743b / DSM 1359 / FGSC 10004 / NBRC 33097 / NRRL 1555)</name>
    <dbReference type="NCBI Taxonomy" id="763407"/>
    <lineage>
        <taxon>Eukaryota</taxon>
        <taxon>Fungi</taxon>
        <taxon>Fungi incertae sedis</taxon>
        <taxon>Mucoromycota</taxon>
        <taxon>Mucoromycotina</taxon>
        <taxon>Mucoromycetes</taxon>
        <taxon>Mucorales</taxon>
        <taxon>Phycomycetaceae</taxon>
        <taxon>Phycomyces</taxon>
    </lineage>
</organism>
<dbReference type="VEuPathDB" id="FungiDB:PHYBLDRAFT_188784"/>
<dbReference type="RefSeq" id="XP_018286081.1">
    <property type="nucleotide sequence ID" value="XM_018439562.1"/>
</dbReference>
<evidence type="ECO:0000256" key="2">
    <source>
        <dbReference type="ARBA" id="ARBA00007322"/>
    </source>
</evidence>
<evidence type="ECO:0000256" key="3">
    <source>
        <dbReference type="ARBA" id="ARBA00022692"/>
    </source>
</evidence>
<comment type="subcellular location">
    <subcellularLocation>
        <location evidence="1">Membrane</location>
        <topology evidence="1">Multi-pass membrane protein</topology>
    </subcellularLocation>
</comment>
<dbReference type="EMBL" id="KV440996">
    <property type="protein sequence ID" value="OAD68041.1"/>
    <property type="molecule type" value="Genomic_DNA"/>
</dbReference>
<keyword evidence="4 6" id="KW-1133">Transmembrane helix</keyword>
<dbReference type="PANTHER" id="PTHR12703:SF4">
    <property type="entry name" value="TRANSMEMBRANE PROTEIN 33"/>
    <property type="match status" value="1"/>
</dbReference>
<dbReference type="GO" id="GO:0061024">
    <property type="term" value="P:membrane organization"/>
    <property type="evidence" value="ECO:0007669"/>
    <property type="project" value="TreeGrafter"/>
</dbReference>
<evidence type="ECO:0008006" key="9">
    <source>
        <dbReference type="Google" id="ProtNLM"/>
    </source>
</evidence>
<accession>A0A162ZNI2</accession>
<feature type="transmembrane region" description="Helical" evidence="6">
    <location>
        <begin position="20"/>
        <end position="41"/>
    </location>
</feature>
<dbReference type="InterPro" id="IPR051645">
    <property type="entry name" value="PER33/POM33_regulator"/>
</dbReference>
<evidence type="ECO:0000313" key="7">
    <source>
        <dbReference type="EMBL" id="OAD68041.1"/>
    </source>
</evidence>
<dbReference type="OrthoDB" id="5581259at2759"/>
<name>A0A162ZNI2_PHYB8</name>
<evidence type="ECO:0000256" key="6">
    <source>
        <dbReference type="SAM" id="Phobius"/>
    </source>
</evidence>
<dbReference type="GO" id="GO:0016020">
    <property type="term" value="C:membrane"/>
    <property type="evidence" value="ECO:0007669"/>
    <property type="project" value="UniProtKB-SubCell"/>
</dbReference>
<keyword evidence="8" id="KW-1185">Reference proteome</keyword>
<evidence type="ECO:0000313" key="8">
    <source>
        <dbReference type="Proteomes" id="UP000077315"/>
    </source>
</evidence>
<dbReference type="STRING" id="763407.A0A162ZNI2"/>
<dbReference type="AlphaFoldDB" id="A0A162ZNI2"/>
<keyword evidence="5 6" id="KW-0472">Membrane</keyword>
<dbReference type="Proteomes" id="UP000077315">
    <property type="component" value="Unassembled WGS sequence"/>
</dbReference>
<keyword evidence="3 6" id="KW-0812">Transmembrane</keyword>
<evidence type="ECO:0000256" key="1">
    <source>
        <dbReference type="ARBA" id="ARBA00004141"/>
    </source>
</evidence>
<dbReference type="GO" id="GO:0005783">
    <property type="term" value="C:endoplasmic reticulum"/>
    <property type="evidence" value="ECO:0007669"/>
    <property type="project" value="TreeGrafter"/>
</dbReference>
<dbReference type="InParanoid" id="A0A162ZNI2"/>
<dbReference type="GO" id="GO:0071786">
    <property type="term" value="P:endoplasmic reticulum tubular network organization"/>
    <property type="evidence" value="ECO:0007669"/>
    <property type="project" value="TreeGrafter"/>
</dbReference>
<reference evidence="8" key="1">
    <citation type="submission" date="2015-06" db="EMBL/GenBank/DDBJ databases">
        <title>Expansion of signal transduction pathways in fungi by whole-genome duplication.</title>
        <authorList>
            <consortium name="DOE Joint Genome Institute"/>
            <person name="Corrochano L.M."/>
            <person name="Kuo A."/>
            <person name="Marcet-Houben M."/>
            <person name="Polaino S."/>
            <person name="Salamov A."/>
            <person name="Villalobos J.M."/>
            <person name="Alvarez M.I."/>
            <person name="Avalos J."/>
            <person name="Benito E.P."/>
            <person name="Benoit I."/>
            <person name="Burger G."/>
            <person name="Camino L.P."/>
            <person name="Canovas D."/>
            <person name="Cerda-Olmedo E."/>
            <person name="Cheng J.-F."/>
            <person name="Dominguez A."/>
            <person name="Elias M."/>
            <person name="Eslava A.P."/>
            <person name="Glaser F."/>
            <person name="Grimwood J."/>
            <person name="Gutierrez G."/>
            <person name="Heitman J."/>
            <person name="Henrissat B."/>
            <person name="Iturriaga E.A."/>
            <person name="Lang B.F."/>
            <person name="Lavin J.L."/>
            <person name="Lee S."/>
            <person name="Li W."/>
            <person name="Lindquist E."/>
            <person name="Lopez-Garcia S."/>
            <person name="Luque E.M."/>
            <person name="Marcos A.T."/>
            <person name="Martin J."/>
            <person name="McCluskey K."/>
            <person name="Medina H.R."/>
            <person name="Miralles-Duran A."/>
            <person name="Miyazaki A."/>
            <person name="Munoz-Torres E."/>
            <person name="Oguiza J.A."/>
            <person name="Ohm R."/>
            <person name="Olmedo M."/>
            <person name="Orejas M."/>
            <person name="Ortiz-Castellanos L."/>
            <person name="Pisabarro A.G."/>
            <person name="Rodriguez-Romero J."/>
            <person name="Ruiz-Herrera J."/>
            <person name="Ruiz-Vazquez R."/>
            <person name="Sanz C."/>
            <person name="Schackwitz W."/>
            <person name="Schmutz J."/>
            <person name="Shahriari M."/>
            <person name="Shelest E."/>
            <person name="Silva-Franco F."/>
            <person name="Soanes D."/>
            <person name="Syed K."/>
            <person name="Tagua V.G."/>
            <person name="Talbot N.J."/>
            <person name="Thon M."/>
            <person name="De vries R.P."/>
            <person name="Wiebenga A."/>
            <person name="Yadav J.S."/>
            <person name="Braun E.L."/>
            <person name="Baker S."/>
            <person name="Garre V."/>
            <person name="Horwitz B."/>
            <person name="Torres-Martinez S."/>
            <person name="Idnurm A."/>
            <person name="Herrera-Estrella A."/>
            <person name="Gabaldon T."/>
            <person name="Grigoriev I.V."/>
        </authorList>
    </citation>
    <scope>NUCLEOTIDE SEQUENCE [LARGE SCALE GENOMIC DNA]</scope>
    <source>
        <strain evidence="8">NRRL 1555(-)</strain>
    </source>
</reference>
<dbReference type="FunCoup" id="A0A162ZNI2">
    <property type="interactions" value="206"/>
</dbReference>
<proteinExistence type="inferred from homology"/>